<accession>A0A5D0CNP3</accession>
<dbReference type="EMBL" id="VSDO01000004">
    <property type="protein sequence ID" value="TYA11521.1"/>
    <property type="molecule type" value="Genomic_DNA"/>
</dbReference>
<organism evidence="1 2">
    <name type="scientific">Paenibacillus faecis</name>
    <dbReference type="NCBI Taxonomy" id="862114"/>
    <lineage>
        <taxon>Bacteria</taxon>
        <taxon>Bacillati</taxon>
        <taxon>Bacillota</taxon>
        <taxon>Bacilli</taxon>
        <taxon>Bacillales</taxon>
        <taxon>Paenibacillaceae</taxon>
        <taxon>Paenibacillus</taxon>
    </lineage>
</organism>
<comment type="caution">
    <text evidence="1">The sequence shown here is derived from an EMBL/GenBank/DDBJ whole genome shotgun (WGS) entry which is preliminary data.</text>
</comment>
<proteinExistence type="predicted"/>
<keyword evidence="2" id="KW-1185">Reference proteome</keyword>
<dbReference type="AlphaFoldDB" id="A0A5D0CNP3"/>
<protein>
    <recommendedName>
        <fullName evidence="3">DUF3137 domain-containing protein</fullName>
    </recommendedName>
</protein>
<dbReference type="OrthoDB" id="2595973at2"/>
<name>A0A5D0CNP3_9BACL</name>
<reference evidence="1 2" key="1">
    <citation type="submission" date="2019-08" db="EMBL/GenBank/DDBJ databases">
        <title>Genome sequencing of Paenibacillus faecis DSM 23593(T).</title>
        <authorList>
            <person name="Kook J.-K."/>
            <person name="Park S.-N."/>
            <person name="Lim Y.K."/>
        </authorList>
    </citation>
    <scope>NUCLEOTIDE SEQUENCE [LARGE SCALE GENOMIC DNA]</scope>
    <source>
        <strain evidence="1 2">DSM 23593</strain>
    </source>
</reference>
<evidence type="ECO:0008006" key="3">
    <source>
        <dbReference type="Google" id="ProtNLM"/>
    </source>
</evidence>
<evidence type="ECO:0000313" key="1">
    <source>
        <dbReference type="EMBL" id="TYA11521.1"/>
    </source>
</evidence>
<dbReference type="Proteomes" id="UP000325218">
    <property type="component" value="Unassembled WGS sequence"/>
</dbReference>
<sequence>MHTVKRLRKPWWVSKSKALLQQYAETHGGIYVPASFKGWKYSGQYVRKELNQGIGALHVTLVDSGSDSSKQWSAAVKFSFVPRRKLEFYLKRSRHPLALPFHPELRPASLPHSAMNKAYHAKATHPGLLRLILKQEGLYEALELLPGAYVKLGLKGNRGVLTISARSKKPDLGFLEAGVKVAVHFIDALHEHGFVREKA</sequence>
<gene>
    <name evidence="1" type="ORF">FRY98_20500</name>
</gene>
<dbReference type="RefSeq" id="WP_148455443.1">
    <property type="nucleotide sequence ID" value="NZ_VSDO01000004.1"/>
</dbReference>
<evidence type="ECO:0000313" key="2">
    <source>
        <dbReference type="Proteomes" id="UP000325218"/>
    </source>
</evidence>